<evidence type="ECO:0000313" key="2">
    <source>
        <dbReference type="EMBL" id="QIG41684.1"/>
    </source>
</evidence>
<dbReference type="SUPFAM" id="SSF46785">
    <property type="entry name" value="Winged helix' DNA-binding domain"/>
    <property type="match status" value="1"/>
</dbReference>
<evidence type="ECO:0000313" key="3">
    <source>
        <dbReference type="Proteomes" id="UP000502996"/>
    </source>
</evidence>
<evidence type="ECO:0000259" key="1">
    <source>
        <dbReference type="Pfam" id="PF03551"/>
    </source>
</evidence>
<reference evidence="2 3" key="1">
    <citation type="submission" date="2020-02" db="EMBL/GenBank/DDBJ databases">
        <title>Full genome sequence of Nocardioides sp. R-3366.</title>
        <authorList>
            <person name="Im W.-T."/>
        </authorList>
    </citation>
    <scope>NUCLEOTIDE SEQUENCE [LARGE SCALE GENOMIC DNA]</scope>
    <source>
        <strain evidence="2 3">R-3366</strain>
    </source>
</reference>
<organism evidence="2 3">
    <name type="scientific">Nocardioides anomalus</name>
    <dbReference type="NCBI Taxonomy" id="2712223"/>
    <lineage>
        <taxon>Bacteria</taxon>
        <taxon>Bacillati</taxon>
        <taxon>Actinomycetota</taxon>
        <taxon>Actinomycetes</taxon>
        <taxon>Propionibacteriales</taxon>
        <taxon>Nocardioidaceae</taxon>
        <taxon>Nocardioides</taxon>
    </lineage>
</organism>
<accession>A0A6G6W8Y2</accession>
<sequence>MVAAEATAGRASDLLRGVLDLCVLALLHERPSHTYGLVERLREGGFTDVGYGAVYPLTTRLRRRGLLVEAEEASPTGPPRKVLSLTAAGEEALASWRAQWDRHVAVTDGLLVAALGEAGPRG</sequence>
<protein>
    <submittedName>
        <fullName evidence="2">PadR family transcriptional regulator</fullName>
    </submittedName>
</protein>
<dbReference type="Gene3D" id="1.10.10.10">
    <property type="entry name" value="Winged helix-like DNA-binding domain superfamily/Winged helix DNA-binding domain"/>
    <property type="match status" value="1"/>
</dbReference>
<proteinExistence type="predicted"/>
<dbReference type="PANTHER" id="PTHR33169:SF14">
    <property type="entry name" value="TRANSCRIPTIONAL REGULATOR RV3488"/>
    <property type="match status" value="1"/>
</dbReference>
<dbReference type="Pfam" id="PF03551">
    <property type="entry name" value="PadR"/>
    <property type="match status" value="1"/>
</dbReference>
<feature type="domain" description="Transcription regulator PadR N-terminal" evidence="1">
    <location>
        <begin position="23"/>
        <end position="94"/>
    </location>
</feature>
<dbReference type="InterPro" id="IPR036388">
    <property type="entry name" value="WH-like_DNA-bd_sf"/>
</dbReference>
<dbReference type="InterPro" id="IPR005149">
    <property type="entry name" value="Tscrpt_reg_PadR_N"/>
</dbReference>
<dbReference type="AlphaFoldDB" id="A0A6G6W8Y2"/>
<dbReference type="InterPro" id="IPR036390">
    <property type="entry name" value="WH_DNA-bd_sf"/>
</dbReference>
<dbReference type="InterPro" id="IPR052509">
    <property type="entry name" value="Metal_resp_DNA-bind_regulator"/>
</dbReference>
<dbReference type="PANTHER" id="PTHR33169">
    <property type="entry name" value="PADR-FAMILY TRANSCRIPTIONAL REGULATOR"/>
    <property type="match status" value="1"/>
</dbReference>
<dbReference type="EMBL" id="CP049257">
    <property type="protein sequence ID" value="QIG41684.1"/>
    <property type="molecule type" value="Genomic_DNA"/>
</dbReference>
<keyword evidence="3" id="KW-1185">Reference proteome</keyword>
<gene>
    <name evidence="2" type="ORF">G5V58_01870</name>
</gene>
<dbReference type="KEGG" id="nano:G5V58_01870"/>
<dbReference type="Proteomes" id="UP000502996">
    <property type="component" value="Chromosome"/>
</dbReference>
<name>A0A6G6W8Y2_9ACTN</name>
<dbReference type="RefSeq" id="WP_165228253.1">
    <property type="nucleotide sequence ID" value="NZ_CP049257.1"/>
</dbReference>